<dbReference type="SUPFAM" id="SSF51261">
    <property type="entry name" value="Duplicated hybrid motif"/>
    <property type="match status" value="1"/>
</dbReference>
<dbReference type="Pfam" id="PF01551">
    <property type="entry name" value="Peptidase_M23"/>
    <property type="match status" value="1"/>
</dbReference>
<gene>
    <name evidence="3" type="ORF">H9751_03880</name>
</gene>
<name>A0A9D2QDY3_9CORY</name>
<evidence type="ECO:0000313" key="3">
    <source>
        <dbReference type="EMBL" id="HJC84681.1"/>
    </source>
</evidence>
<evidence type="ECO:0000259" key="2">
    <source>
        <dbReference type="Pfam" id="PF01551"/>
    </source>
</evidence>
<evidence type="ECO:0000313" key="4">
    <source>
        <dbReference type="Proteomes" id="UP000823858"/>
    </source>
</evidence>
<reference evidence="3" key="2">
    <citation type="submission" date="2021-04" db="EMBL/GenBank/DDBJ databases">
        <authorList>
            <person name="Gilroy R."/>
        </authorList>
    </citation>
    <scope>NUCLEOTIDE SEQUENCE</scope>
    <source>
        <strain evidence="3">ChiHjej13B12-4958</strain>
    </source>
</reference>
<organism evidence="3 4">
    <name type="scientific">Candidatus Corynebacterium faecigallinarum</name>
    <dbReference type="NCBI Taxonomy" id="2838528"/>
    <lineage>
        <taxon>Bacteria</taxon>
        <taxon>Bacillati</taxon>
        <taxon>Actinomycetota</taxon>
        <taxon>Actinomycetes</taxon>
        <taxon>Mycobacteriales</taxon>
        <taxon>Corynebacteriaceae</taxon>
        <taxon>Corynebacterium</taxon>
    </lineage>
</organism>
<dbReference type="AlphaFoldDB" id="A0A9D2QDY3"/>
<dbReference type="EMBL" id="DWVP01000006">
    <property type="protein sequence ID" value="HJC84681.1"/>
    <property type="molecule type" value="Genomic_DNA"/>
</dbReference>
<dbReference type="InterPro" id="IPR016047">
    <property type="entry name" value="M23ase_b-sheet_dom"/>
</dbReference>
<dbReference type="GO" id="GO:0004222">
    <property type="term" value="F:metalloendopeptidase activity"/>
    <property type="evidence" value="ECO:0007669"/>
    <property type="project" value="TreeGrafter"/>
</dbReference>
<dbReference type="Gene3D" id="2.70.70.10">
    <property type="entry name" value="Glucose Permease (Domain IIA)"/>
    <property type="match status" value="1"/>
</dbReference>
<dbReference type="InterPro" id="IPR050570">
    <property type="entry name" value="Cell_wall_metabolism_enzyme"/>
</dbReference>
<protein>
    <submittedName>
        <fullName evidence="3">M23 family metallopeptidase</fullName>
    </submittedName>
</protein>
<dbReference type="InterPro" id="IPR011055">
    <property type="entry name" value="Dup_hybrid_motif"/>
</dbReference>
<dbReference type="CDD" id="cd12797">
    <property type="entry name" value="M23_peptidase"/>
    <property type="match status" value="1"/>
</dbReference>
<keyword evidence="1" id="KW-0732">Signal</keyword>
<dbReference type="Proteomes" id="UP000823858">
    <property type="component" value="Unassembled WGS sequence"/>
</dbReference>
<dbReference type="PANTHER" id="PTHR21666:SF289">
    <property type="entry name" value="L-ALA--D-GLU ENDOPEPTIDASE"/>
    <property type="match status" value="1"/>
</dbReference>
<comment type="caution">
    <text evidence="3">The sequence shown here is derived from an EMBL/GenBank/DDBJ whole genome shotgun (WGS) entry which is preliminary data.</text>
</comment>
<dbReference type="PANTHER" id="PTHR21666">
    <property type="entry name" value="PEPTIDASE-RELATED"/>
    <property type="match status" value="1"/>
</dbReference>
<feature type="domain" description="M23ase beta-sheet core" evidence="2">
    <location>
        <begin position="63"/>
        <end position="160"/>
    </location>
</feature>
<reference evidence="3" key="1">
    <citation type="journal article" date="2021" name="PeerJ">
        <title>Extensive microbial diversity within the chicken gut microbiome revealed by metagenomics and culture.</title>
        <authorList>
            <person name="Gilroy R."/>
            <person name="Ravi A."/>
            <person name="Getino M."/>
            <person name="Pursley I."/>
            <person name="Horton D.L."/>
            <person name="Alikhan N.F."/>
            <person name="Baker D."/>
            <person name="Gharbi K."/>
            <person name="Hall N."/>
            <person name="Watson M."/>
            <person name="Adriaenssens E.M."/>
            <person name="Foster-Nyarko E."/>
            <person name="Jarju S."/>
            <person name="Secka A."/>
            <person name="Antonio M."/>
            <person name="Oren A."/>
            <person name="Chaudhuri R.R."/>
            <person name="La Ragione R."/>
            <person name="Hildebrand F."/>
            <person name="Pallen M.J."/>
        </authorList>
    </citation>
    <scope>NUCLEOTIDE SEQUENCE</scope>
    <source>
        <strain evidence="3">ChiHjej13B12-4958</strain>
    </source>
</reference>
<accession>A0A9D2QDY3</accession>
<evidence type="ECO:0000256" key="1">
    <source>
        <dbReference type="ARBA" id="ARBA00022729"/>
    </source>
</evidence>
<sequence>MAAAVLLGPGTVSPGTVAGARAADAGLIATASSPTAVPRTHLRPVDGDVVRAADIPEDNWLPGHRGVDLDARPGSPVRASGAGTIRFAGVVAGTPVVSIDHGDALITTYEPVLAGVSQGDSVSRGQVLGRLADAATLPETARREPGLSWGARLDDNYIDPMTLLGSMRVRLWD</sequence>
<proteinExistence type="predicted"/>